<dbReference type="Pfam" id="PF09088">
    <property type="entry name" value="MIF4G_like"/>
    <property type="match status" value="1"/>
</dbReference>
<dbReference type="SUPFAM" id="SSF48371">
    <property type="entry name" value="ARM repeat"/>
    <property type="match status" value="1"/>
</dbReference>
<dbReference type="GO" id="GO:0003729">
    <property type="term" value="F:mRNA binding"/>
    <property type="evidence" value="ECO:0007669"/>
    <property type="project" value="TreeGrafter"/>
</dbReference>
<dbReference type="STRING" id="31234.E3NEH6"/>
<dbReference type="Gene3D" id="1.25.40.180">
    <property type="match status" value="1"/>
</dbReference>
<dbReference type="GO" id="GO:0000339">
    <property type="term" value="F:RNA cap binding"/>
    <property type="evidence" value="ECO:0007669"/>
    <property type="project" value="InterPro"/>
</dbReference>
<dbReference type="AlphaFoldDB" id="E3NEH6"/>
<evidence type="ECO:0000313" key="2">
    <source>
        <dbReference type="EMBL" id="EFO94636.1"/>
    </source>
</evidence>
<dbReference type="EMBL" id="DS268621">
    <property type="protein sequence ID" value="EFO94636.1"/>
    <property type="molecule type" value="Genomic_DNA"/>
</dbReference>
<dbReference type="Proteomes" id="UP000008281">
    <property type="component" value="Unassembled WGS sequence"/>
</dbReference>
<accession>E3NEH6</accession>
<dbReference type="PANTHER" id="PTHR12412">
    <property type="entry name" value="CAP BINDING PROTEIN"/>
    <property type="match status" value="1"/>
</dbReference>
<dbReference type="GO" id="GO:0005634">
    <property type="term" value="C:nucleus"/>
    <property type="evidence" value="ECO:0007669"/>
    <property type="project" value="TreeGrafter"/>
</dbReference>
<keyword evidence="3" id="KW-1185">Reference proteome</keyword>
<dbReference type="HOGENOM" id="CLU_2239098_0_0_1"/>
<dbReference type="InParanoid" id="E3NEH6"/>
<gene>
    <name evidence="2" type="ORF">CRE_07018</name>
</gene>
<dbReference type="GO" id="GO:0006406">
    <property type="term" value="P:mRNA export from nucleus"/>
    <property type="evidence" value="ECO:0007669"/>
    <property type="project" value="InterPro"/>
</dbReference>
<organism evidence="3">
    <name type="scientific">Caenorhabditis remanei</name>
    <name type="common">Caenorhabditis vulgaris</name>
    <dbReference type="NCBI Taxonomy" id="31234"/>
    <lineage>
        <taxon>Eukaryota</taxon>
        <taxon>Metazoa</taxon>
        <taxon>Ecdysozoa</taxon>
        <taxon>Nematoda</taxon>
        <taxon>Chromadorea</taxon>
        <taxon>Rhabditida</taxon>
        <taxon>Rhabditina</taxon>
        <taxon>Rhabditomorpha</taxon>
        <taxon>Rhabditoidea</taxon>
        <taxon>Rhabditidae</taxon>
        <taxon>Peloderinae</taxon>
        <taxon>Caenorhabditis</taxon>
    </lineage>
</organism>
<proteinExistence type="predicted"/>
<dbReference type="InterPro" id="IPR016024">
    <property type="entry name" value="ARM-type_fold"/>
</dbReference>
<dbReference type="GO" id="GO:0005846">
    <property type="term" value="C:nuclear cap binding complex"/>
    <property type="evidence" value="ECO:0007669"/>
    <property type="project" value="InterPro"/>
</dbReference>
<dbReference type="InterPro" id="IPR027159">
    <property type="entry name" value="CBP80"/>
</dbReference>
<name>E3NEH6_CAERE</name>
<dbReference type="OrthoDB" id="10252707at2759"/>
<dbReference type="InterPro" id="IPR015172">
    <property type="entry name" value="MIF4G-like_typ-1"/>
</dbReference>
<sequence length="105" mass="12449">MWKAEEDGSWSIDKNKEFVTFLGNFGAKVGDEVIEERRRRRGSYPAIFHCSLVLELLKLKPDDYPSILVQTVEVIYRRADSMQPICLDRMVDWFSFHLSNFQYRI</sequence>
<reference evidence="2" key="1">
    <citation type="submission" date="2007-07" db="EMBL/GenBank/DDBJ databases">
        <title>PCAP assembly of the Caenorhabditis remanei genome.</title>
        <authorList>
            <consortium name="The Caenorhabditis remanei Sequencing Consortium"/>
            <person name="Wilson R.K."/>
        </authorList>
    </citation>
    <scope>NUCLEOTIDE SEQUENCE [LARGE SCALE GENOMIC DNA]</scope>
    <source>
        <strain evidence="2">PB4641</strain>
    </source>
</reference>
<dbReference type="PANTHER" id="PTHR12412:SF2">
    <property type="entry name" value="NUCLEAR CAP-BINDING PROTEIN SUBUNIT 1"/>
    <property type="match status" value="1"/>
</dbReference>
<dbReference type="GO" id="GO:0000184">
    <property type="term" value="P:nuclear-transcribed mRNA catabolic process, nonsense-mediated decay"/>
    <property type="evidence" value="ECO:0007669"/>
    <property type="project" value="TreeGrafter"/>
</dbReference>
<evidence type="ECO:0000259" key="1">
    <source>
        <dbReference type="Pfam" id="PF09088"/>
    </source>
</evidence>
<protein>
    <recommendedName>
        <fullName evidence="1">MIF4G-like type 1 domain-containing protein</fullName>
    </recommendedName>
</protein>
<evidence type="ECO:0000313" key="3">
    <source>
        <dbReference type="Proteomes" id="UP000008281"/>
    </source>
</evidence>
<feature type="domain" description="MIF4G-like type 1" evidence="1">
    <location>
        <begin position="45"/>
        <end position="103"/>
    </location>
</feature>
<dbReference type="eggNOG" id="KOG1104">
    <property type="taxonomic scope" value="Eukaryota"/>
</dbReference>